<sequence length="339" mass="38333">MPYEWDRAGFPIHNTDDTYLAEDTYLRPVVPPMHSSPYPSPHGSPNCAPMYLDENFNYYQPGTTYVGVPMLPASFMPLPPSPSMLNATFVPLPPSPRVSPRRGPIPLGPHSPSPNGYGAYPPYYPPQYAHPFDPYYFPQGMPYHYNAFASCAEIDRKAGPMYMNPAQKPLTNVNPLIKDSNYVYLDLSSHFYAPLTPSSKSHWHSNSNGLVPINEKYLAGIASHPPVTKVVIRCSAFGSFKDAWKIIVEPGRTVTIRDVLHAVHRSLQTALTHVEWAKLSERETYEASRAYTRRCRKADFERMQGVRRVDLLNEKCWFGGISKVKDDDPHNFELSVRSK</sequence>
<feature type="domain" description="DUF6699" evidence="1">
    <location>
        <begin position="199"/>
        <end position="326"/>
    </location>
</feature>
<evidence type="ECO:0000313" key="3">
    <source>
        <dbReference type="Proteomes" id="UP000308199"/>
    </source>
</evidence>
<evidence type="ECO:0000313" key="2">
    <source>
        <dbReference type="EMBL" id="THH09668.1"/>
    </source>
</evidence>
<dbReference type="Proteomes" id="UP000308199">
    <property type="component" value="Unassembled WGS sequence"/>
</dbReference>
<comment type="caution">
    <text evidence="2">The sequence shown here is derived from an EMBL/GenBank/DDBJ whole genome shotgun (WGS) entry which is preliminary data.</text>
</comment>
<proteinExistence type="predicted"/>
<dbReference type="InterPro" id="IPR046522">
    <property type="entry name" value="DUF6699"/>
</dbReference>
<dbReference type="EMBL" id="SGPK01000056">
    <property type="protein sequence ID" value="THH09668.1"/>
    <property type="molecule type" value="Genomic_DNA"/>
</dbReference>
<dbReference type="OrthoDB" id="3251728at2759"/>
<gene>
    <name evidence="2" type="ORF">EW145_g1849</name>
</gene>
<keyword evidence="3" id="KW-1185">Reference proteome</keyword>
<dbReference type="AlphaFoldDB" id="A0A4S4LEV6"/>
<accession>A0A4S4LEV6</accession>
<name>A0A4S4LEV6_9AGAM</name>
<dbReference type="Pfam" id="PF20415">
    <property type="entry name" value="DUF6699"/>
    <property type="match status" value="1"/>
</dbReference>
<evidence type="ECO:0000259" key="1">
    <source>
        <dbReference type="Pfam" id="PF20415"/>
    </source>
</evidence>
<protein>
    <recommendedName>
        <fullName evidence="1">DUF6699 domain-containing protein</fullName>
    </recommendedName>
</protein>
<organism evidence="2 3">
    <name type="scientific">Phellinidium pouzarii</name>
    <dbReference type="NCBI Taxonomy" id="167371"/>
    <lineage>
        <taxon>Eukaryota</taxon>
        <taxon>Fungi</taxon>
        <taxon>Dikarya</taxon>
        <taxon>Basidiomycota</taxon>
        <taxon>Agaricomycotina</taxon>
        <taxon>Agaricomycetes</taxon>
        <taxon>Hymenochaetales</taxon>
        <taxon>Hymenochaetaceae</taxon>
        <taxon>Phellinidium</taxon>
    </lineage>
</organism>
<reference evidence="2 3" key="1">
    <citation type="submission" date="2019-02" db="EMBL/GenBank/DDBJ databases">
        <title>Genome sequencing of the rare red list fungi Phellinidium pouzarii.</title>
        <authorList>
            <person name="Buettner E."/>
            <person name="Kellner H."/>
        </authorList>
    </citation>
    <scope>NUCLEOTIDE SEQUENCE [LARGE SCALE GENOMIC DNA]</scope>
    <source>
        <strain evidence="2 3">DSM 108285</strain>
    </source>
</reference>